<name>A0A3R9QGE0_9BACI</name>
<evidence type="ECO:0000313" key="1">
    <source>
        <dbReference type="EMBL" id="RSL29964.1"/>
    </source>
</evidence>
<gene>
    <name evidence="1" type="ORF">D7Z54_28515</name>
</gene>
<dbReference type="RefSeq" id="WP_125561556.1">
    <property type="nucleotide sequence ID" value="NZ_RBVX01000046.1"/>
</dbReference>
<protein>
    <submittedName>
        <fullName evidence="1">Uncharacterized protein</fullName>
    </submittedName>
</protein>
<accession>A0A3R9QGE0</accession>
<dbReference type="Proteomes" id="UP000275076">
    <property type="component" value="Unassembled WGS sequence"/>
</dbReference>
<evidence type="ECO:0000313" key="2">
    <source>
        <dbReference type="Proteomes" id="UP000275076"/>
    </source>
</evidence>
<dbReference type="AlphaFoldDB" id="A0A3R9QGE0"/>
<dbReference type="EMBL" id="RBVX01000046">
    <property type="protein sequence ID" value="RSL29964.1"/>
    <property type="molecule type" value="Genomic_DNA"/>
</dbReference>
<sequence>MNMGRVRKMAKERWGELNHFEGFWCGFYKSPQLTKSEFEKPIRINFDQEIVLINYFDSISTFNWDNMVEANEEGEIKLTNPEEKTSSSGVYILIIVPGKISTREEAFNRIEEISGTLSITQGKNFVKDYITSSFYFFDGNGRVNSIPFNPDVFHKPSVENENLKKAMEIQMKVRDIENDEKRSKVKLSLRWFYKSLSEDGVDAFIKLWIAIEAIGKDSFNKSEDNLKDIKMKFRSIYSEFKDPSSHFQLGPLFSLRSNIVHKGEFVNIDNKVMRYLECIYKDLLDYELKMHNQEYSKSCKENFEIDVLKYVKN</sequence>
<comment type="caution">
    <text evidence="1">The sequence shown here is derived from an EMBL/GenBank/DDBJ whole genome shotgun (WGS) entry which is preliminary data.</text>
</comment>
<organism evidence="1 2">
    <name type="scientific">Salibacterium salarium</name>
    <dbReference type="NCBI Taxonomy" id="284579"/>
    <lineage>
        <taxon>Bacteria</taxon>
        <taxon>Bacillati</taxon>
        <taxon>Bacillota</taxon>
        <taxon>Bacilli</taxon>
        <taxon>Bacillales</taxon>
        <taxon>Bacillaceae</taxon>
    </lineage>
</organism>
<dbReference type="OrthoDB" id="9920953at2"/>
<proteinExistence type="predicted"/>
<reference evidence="1 2" key="1">
    <citation type="submission" date="2018-10" db="EMBL/GenBank/DDBJ databases">
        <title>Draft genome sequence of Bacillus salarius IM0101, isolated from a hypersaline soil in Inner Mongolia, China.</title>
        <authorList>
            <person name="Yamprayoonswat W."/>
            <person name="Boonvisut S."/>
            <person name="Jumpathong W."/>
            <person name="Sittihan S."/>
            <person name="Ruangsuj P."/>
            <person name="Wanthongcharoen S."/>
            <person name="Thongpramul N."/>
            <person name="Pimmason S."/>
            <person name="Yu B."/>
            <person name="Yasawong M."/>
        </authorList>
    </citation>
    <scope>NUCLEOTIDE SEQUENCE [LARGE SCALE GENOMIC DNA]</scope>
    <source>
        <strain evidence="1 2">IM0101</strain>
    </source>
</reference>
<keyword evidence="2" id="KW-1185">Reference proteome</keyword>